<dbReference type="PANTHER" id="PTHR10644">
    <property type="entry name" value="DNA REPAIR/RNA PROCESSING CPSF FAMILY"/>
    <property type="match status" value="1"/>
</dbReference>
<dbReference type="InterPro" id="IPR050358">
    <property type="entry name" value="RSE1/DDB1/CFT1"/>
</dbReference>
<dbReference type="Proteomes" id="UP000266723">
    <property type="component" value="Unassembled WGS sequence"/>
</dbReference>
<organism evidence="3 4">
    <name type="scientific">Brassica cretica</name>
    <name type="common">Mustard</name>
    <dbReference type="NCBI Taxonomy" id="69181"/>
    <lineage>
        <taxon>Eukaryota</taxon>
        <taxon>Viridiplantae</taxon>
        <taxon>Streptophyta</taxon>
        <taxon>Embryophyta</taxon>
        <taxon>Tracheophyta</taxon>
        <taxon>Spermatophyta</taxon>
        <taxon>Magnoliopsida</taxon>
        <taxon>eudicotyledons</taxon>
        <taxon>Gunneridae</taxon>
        <taxon>Pentapetalae</taxon>
        <taxon>rosids</taxon>
        <taxon>malvids</taxon>
        <taxon>Brassicales</taxon>
        <taxon>Brassicaceae</taxon>
        <taxon>Brassiceae</taxon>
        <taxon>Brassica</taxon>
    </lineage>
</organism>
<protein>
    <recommendedName>
        <fullName evidence="5">Cleavage/polyadenylation specificity factor A subunit N-terminal domain-containing protein</fullName>
    </recommendedName>
</protein>
<dbReference type="InterPro" id="IPR015943">
    <property type="entry name" value="WD40/YVTN_repeat-like_dom_sf"/>
</dbReference>
<proteinExistence type="predicted"/>
<dbReference type="Pfam" id="PF10433">
    <property type="entry name" value="Beta-prop_RSE1_1st"/>
    <property type="match status" value="2"/>
</dbReference>
<evidence type="ECO:0000259" key="1">
    <source>
        <dbReference type="Pfam" id="PF10433"/>
    </source>
</evidence>
<evidence type="ECO:0008006" key="5">
    <source>
        <dbReference type="Google" id="ProtNLM"/>
    </source>
</evidence>
<dbReference type="Gene3D" id="2.130.10.10">
    <property type="entry name" value="YVTN repeat-like/Quinoprotein amine dehydrogenase"/>
    <property type="match status" value="2"/>
</dbReference>
<accession>A0ABQ7CDN2</accession>
<sequence>MTGSWIDPRVIDTSPEKPVSGFGVGVTSPSSMLIRLRVSRKITLTVLPVSMSTLSTSSMTSRPERTLGRYVLWLELGRYVATGQHACTVYHMCILVFRKCNRIEIHKITPQGIELMRNVPINGRIVSLHPFRPLDGLLDVLFIVTERHKVCVLQWDVSSNELITRNASMDVDACTSKHPWADQVAKRGLCSFPLDNFGELEKPFVPRMCNLLDKDVKFVYGCDVPTVAVLCQDAEGAHAKTYYVSQTGSVPVTGPWTRDNIDQSAGLLIALPTPLCGVLIVGEELIVYCSANTYKERPKPCFTAKSFGRLDGFRFLLGDDEGRLHLVAVSHENQRVTDLRVELLGETSIASTISYLGNSLVFLGSSCSDSQLIKIDLDAQGSRIQVLKKFVNLGPIHDLCLVDPEKHGQSQVVTCSGGSKYGSLRIVSKGINEKASLELEGIAGLWSLKSSVDEALDTFFVVSFIGETRIFAMNRVDELEETEIKELLV</sequence>
<dbReference type="InterPro" id="IPR058543">
    <property type="entry name" value="Beta-prop_RSE1/DDB1/CPSF1_2nd"/>
</dbReference>
<feature type="domain" description="RSE1/DDB1/CPSF1 first beta-propeller" evidence="1">
    <location>
        <begin position="199"/>
        <end position="390"/>
    </location>
</feature>
<evidence type="ECO:0000259" key="2">
    <source>
        <dbReference type="Pfam" id="PF23726"/>
    </source>
</evidence>
<feature type="domain" description="RSE1/DDB1/CPSF1 first beta-propeller" evidence="1">
    <location>
        <begin position="95"/>
        <end position="171"/>
    </location>
</feature>
<name>A0ABQ7CDN2_BRACR</name>
<reference evidence="3 4" key="1">
    <citation type="journal article" date="2020" name="BMC Genomics">
        <title>Intraspecific diversification of the crop wild relative Brassica cretica Lam. using demographic model selection.</title>
        <authorList>
            <person name="Kioukis A."/>
            <person name="Michalopoulou V.A."/>
            <person name="Briers L."/>
            <person name="Pirintsos S."/>
            <person name="Studholme D.J."/>
            <person name="Pavlidis P."/>
            <person name="Sarris P.F."/>
        </authorList>
    </citation>
    <scope>NUCLEOTIDE SEQUENCE [LARGE SCALE GENOMIC DNA]</scope>
    <source>
        <strain evidence="4">cv. PFS-1207/04</strain>
    </source>
</reference>
<dbReference type="Pfam" id="PF23726">
    <property type="entry name" value="Beta-prop_RSE1_2nd"/>
    <property type="match status" value="1"/>
</dbReference>
<evidence type="ECO:0000313" key="4">
    <source>
        <dbReference type="Proteomes" id="UP000266723"/>
    </source>
</evidence>
<dbReference type="EMBL" id="QGKV02000832">
    <property type="protein sequence ID" value="KAF3550326.1"/>
    <property type="molecule type" value="Genomic_DNA"/>
</dbReference>
<dbReference type="InterPro" id="IPR018846">
    <property type="entry name" value="Beta-prop_RSE1/DDB1/CPSF1_1st"/>
</dbReference>
<gene>
    <name evidence="3" type="ORF">DY000_02004968</name>
</gene>
<comment type="caution">
    <text evidence="3">The sequence shown here is derived from an EMBL/GenBank/DDBJ whole genome shotgun (WGS) entry which is preliminary data.</text>
</comment>
<evidence type="ECO:0000313" key="3">
    <source>
        <dbReference type="EMBL" id="KAF3550326.1"/>
    </source>
</evidence>
<feature type="domain" description="RSE1/DDB1/CPSF1 second beta-propeller" evidence="2">
    <location>
        <begin position="432"/>
        <end position="485"/>
    </location>
</feature>
<keyword evidence="4" id="KW-1185">Reference proteome</keyword>